<evidence type="ECO:0000256" key="1">
    <source>
        <dbReference type="SAM" id="MobiDB-lite"/>
    </source>
</evidence>
<organism evidence="2 3">
    <name type="scientific">Streptomyces zagrosensis</name>
    <dbReference type="NCBI Taxonomy" id="1042984"/>
    <lineage>
        <taxon>Bacteria</taxon>
        <taxon>Bacillati</taxon>
        <taxon>Actinomycetota</taxon>
        <taxon>Actinomycetes</taxon>
        <taxon>Kitasatosporales</taxon>
        <taxon>Streptomycetaceae</taxon>
        <taxon>Streptomyces</taxon>
    </lineage>
</organism>
<dbReference type="Proteomes" id="UP000588098">
    <property type="component" value="Unassembled WGS sequence"/>
</dbReference>
<proteinExistence type="predicted"/>
<keyword evidence="3" id="KW-1185">Reference proteome</keyword>
<reference evidence="2 3" key="1">
    <citation type="submission" date="2020-08" db="EMBL/GenBank/DDBJ databases">
        <title>Genomic Encyclopedia of Type Strains, Phase III (KMG-III): the genomes of soil and plant-associated and newly described type strains.</title>
        <authorList>
            <person name="Whitman W."/>
        </authorList>
    </citation>
    <scope>NUCLEOTIDE SEQUENCE [LARGE SCALE GENOMIC DNA]</scope>
    <source>
        <strain evidence="2 3">CECT 8305</strain>
    </source>
</reference>
<dbReference type="EMBL" id="JACHJL010000022">
    <property type="protein sequence ID" value="MBB5939213.1"/>
    <property type="molecule type" value="Genomic_DNA"/>
</dbReference>
<dbReference type="RefSeq" id="WP_184577940.1">
    <property type="nucleotide sequence ID" value="NZ_JACHJL010000022.1"/>
</dbReference>
<evidence type="ECO:0000313" key="2">
    <source>
        <dbReference type="EMBL" id="MBB5939213.1"/>
    </source>
</evidence>
<gene>
    <name evidence="2" type="ORF">FHS42_006306</name>
</gene>
<protein>
    <submittedName>
        <fullName evidence="2">Uncharacterized protein</fullName>
    </submittedName>
</protein>
<sequence length="194" mass="20293">MIVDTGLRAAVKSARVAADHVLDVRTANDGGASAIVPIRFSGNGTGNDSGKHTVDLKLPVPDLDSLNPDQKKQDATGDVTRPLKTSAAPGLAPKAREQCGPVDKNGYQACLGPAIDQLPQEVETTLKQQQRAAAVAGDDKGGMVDWCASNTSGALATRTVECEAKSLPRDLEAGREAPWHGVLHLDARAEPGWV</sequence>
<dbReference type="AlphaFoldDB" id="A0A7W9V1E8"/>
<comment type="caution">
    <text evidence="2">The sequence shown here is derived from an EMBL/GenBank/DDBJ whole genome shotgun (WGS) entry which is preliminary data.</text>
</comment>
<feature type="region of interest" description="Disordered" evidence="1">
    <location>
        <begin position="58"/>
        <end position="98"/>
    </location>
</feature>
<accession>A0A7W9V1E8</accession>
<evidence type="ECO:0000313" key="3">
    <source>
        <dbReference type="Proteomes" id="UP000588098"/>
    </source>
</evidence>
<name>A0A7W9V1E8_9ACTN</name>